<gene>
    <name evidence="1" type="ORF">NA56DRAFT_753746</name>
</gene>
<accession>A0A2J6PP66</accession>
<reference evidence="1 2" key="1">
    <citation type="submission" date="2016-05" db="EMBL/GenBank/DDBJ databases">
        <title>A degradative enzymes factory behind the ericoid mycorrhizal symbiosis.</title>
        <authorList>
            <consortium name="DOE Joint Genome Institute"/>
            <person name="Martino E."/>
            <person name="Morin E."/>
            <person name="Grelet G."/>
            <person name="Kuo A."/>
            <person name="Kohler A."/>
            <person name="Daghino S."/>
            <person name="Barry K."/>
            <person name="Choi C."/>
            <person name="Cichocki N."/>
            <person name="Clum A."/>
            <person name="Copeland A."/>
            <person name="Hainaut M."/>
            <person name="Haridas S."/>
            <person name="Labutti K."/>
            <person name="Lindquist E."/>
            <person name="Lipzen A."/>
            <person name="Khouja H.-R."/>
            <person name="Murat C."/>
            <person name="Ohm R."/>
            <person name="Olson A."/>
            <person name="Spatafora J."/>
            <person name="Veneault-Fourrey C."/>
            <person name="Henrissat B."/>
            <person name="Grigoriev I."/>
            <person name="Martin F."/>
            <person name="Perotto S."/>
        </authorList>
    </citation>
    <scope>NUCLEOTIDE SEQUENCE [LARGE SCALE GENOMIC DNA]</scope>
    <source>
        <strain evidence="1 2">UAMH 7357</strain>
    </source>
</reference>
<evidence type="ECO:0000313" key="2">
    <source>
        <dbReference type="Proteomes" id="UP000235672"/>
    </source>
</evidence>
<dbReference type="AlphaFoldDB" id="A0A2J6PP66"/>
<protein>
    <submittedName>
        <fullName evidence="1">Uncharacterized protein</fullName>
    </submittedName>
</protein>
<organism evidence="1 2">
    <name type="scientific">Hyaloscypha hepaticicola</name>
    <dbReference type="NCBI Taxonomy" id="2082293"/>
    <lineage>
        <taxon>Eukaryota</taxon>
        <taxon>Fungi</taxon>
        <taxon>Dikarya</taxon>
        <taxon>Ascomycota</taxon>
        <taxon>Pezizomycotina</taxon>
        <taxon>Leotiomycetes</taxon>
        <taxon>Helotiales</taxon>
        <taxon>Hyaloscyphaceae</taxon>
        <taxon>Hyaloscypha</taxon>
    </lineage>
</organism>
<name>A0A2J6PP66_9HELO</name>
<evidence type="ECO:0000313" key="1">
    <source>
        <dbReference type="EMBL" id="PMD15696.1"/>
    </source>
</evidence>
<proteinExistence type="predicted"/>
<sequence>MASENKPLPRTKGHAFSILPPTLRIEIKTSEAVFLKSVLDVTPQRKTELESILQEAVKYSTETFGLSPKHSKARVFSGAKGTTGMALNESKIGDVICQFRGCDESIILRKEDEDFRLVGGASSFHNPPKSNLPQIKGFVDQECTWI</sequence>
<dbReference type="EMBL" id="KZ613511">
    <property type="protein sequence ID" value="PMD15696.1"/>
    <property type="molecule type" value="Genomic_DNA"/>
</dbReference>
<dbReference type="Proteomes" id="UP000235672">
    <property type="component" value="Unassembled WGS sequence"/>
</dbReference>
<keyword evidence="2" id="KW-1185">Reference proteome</keyword>